<dbReference type="AlphaFoldDB" id="A0A061EDQ7"/>
<dbReference type="InParanoid" id="A0A061EDQ7"/>
<dbReference type="EMBL" id="CM001882">
    <property type="protein sequence ID" value="EOY02738.1"/>
    <property type="molecule type" value="Genomic_DNA"/>
</dbReference>
<proteinExistence type="predicted"/>
<keyword evidence="2" id="KW-1185">Reference proteome</keyword>
<dbReference type="HOGENOM" id="CLU_1985634_0_0_1"/>
<evidence type="ECO:0000313" key="2">
    <source>
        <dbReference type="Proteomes" id="UP000026915"/>
    </source>
</evidence>
<organism evidence="1 2">
    <name type="scientific">Theobroma cacao</name>
    <name type="common">Cacao</name>
    <name type="synonym">Cocoa</name>
    <dbReference type="NCBI Taxonomy" id="3641"/>
    <lineage>
        <taxon>Eukaryota</taxon>
        <taxon>Viridiplantae</taxon>
        <taxon>Streptophyta</taxon>
        <taxon>Embryophyta</taxon>
        <taxon>Tracheophyta</taxon>
        <taxon>Spermatophyta</taxon>
        <taxon>Magnoliopsida</taxon>
        <taxon>eudicotyledons</taxon>
        <taxon>Gunneridae</taxon>
        <taxon>Pentapetalae</taxon>
        <taxon>rosids</taxon>
        <taxon>malvids</taxon>
        <taxon>Malvales</taxon>
        <taxon>Malvaceae</taxon>
        <taxon>Byttnerioideae</taxon>
        <taxon>Theobroma</taxon>
    </lineage>
</organism>
<protein>
    <submittedName>
        <fullName evidence="1">Calcium-binding EF-hand family protein, putative</fullName>
    </submittedName>
</protein>
<reference evidence="1 2" key="1">
    <citation type="journal article" date="2013" name="Genome Biol.">
        <title>The genome sequence of the most widely cultivated cacao type and its use to identify candidate genes regulating pod color.</title>
        <authorList>
            <person name="Motamayor J.C."/>
            <person name="Mockaitis K."/>
            <person name="Schmutz J."/>
            <person name="Haiminen N."/>
            <person name="Iii D.L."/>
            <person name="Cornejo O."/>
            <person name="Findley S.D."/>
            <person name="Zheng P."/>
            <person name="Utro F."/>
            <person name="Royaert S."/>
            <person name="Saski C."/>
            <person name="Jenkins J."/>
            <person name="Podicheti R."/>
            <person name="Zhao M."/>
            <person name="Scheffler B.E."/>
            <person name="Stack J.C."/>
            <person name="Feltus F.A."/>
            <person name="Mustiga G.M."/>
            <person name="Amores F."/>
            <person name="Phillips W."/>
            <person name="Marelli J.P."/>
            <person name="May G.D."/>
            <person name="Shapiro H."/>
            <person name="Ma J."/>
            <person name="Bustamante C.D."/>
            <person name="Schnell R.J."/>
            <person name="Main D."/>
            <person name="Gilbert D."/>
            <person name="Parida L."/>
            <person name="Kuhn D.N."/>
        </authorList>
    </citation>
    <scope>NUCLEOTIDE SEQUENCE [LARGE SCALE GENOMIC DNA]</scope>
    <source>
        <strain evidence="2">cv. Matina 1-6</strain>
    </source>
</reference>
<dbReference type="Proteomes" id="UP000026915">
    <property type="component" value="Chromosome 4"/>
</dbReference>
<name>A0A061EDQ7_THECC</name>
<dbReference type="Gramene" id="EOY02738">
    <property type="protein sequence ID" value="EOY02738"/>
    <property type="gene ID" value="TCM_017128"/>
</dbReference>
<evidence type="ECO:0000313" key="1">
    <source>
        <dbReference type="EMBL" id="EOY02738.1"/>
    </source>
</evidence>
<gene>
    <name evidence="1" type="ORF">TCM_017128</name>
</gene>
<sequence length="126" mass="14855">MLMTKQNEMRVHTEHTVPGLIHLGNSSYICKDLFVLLQSKHKQTIKLVYNKKRDHSILGFTPNRLFIATKVYTKLSLPHFTLHNEVLQHIEPERPTHPHLRTHLRFHQHDEVLQEFGRLGLVNQGR</sequence>
<accession>A0A061EDQ7</accession>